<feature type="non-terminal residue" evidence="1">
    <location>
        <position position="1"/>
    </location>
</feature>
<name>A0A1A8Q9U2_9TELE</name>
<accession>A0A1A8Q9U2</accession>
<dbReference type="AlphaFoldDB" id="A0A1A8Q9U2"/>
<dbReference type="EMBL" id="HAEG01011517">
    <property type="protein sequence ID" value="SBR89964.1"/>
    <property type="molecule type" value="Transcribed_RNA"/>
</dbReference>
<reference evidence="1" key="1">
    <citation type="submission" date="2016-05" db="EMBL/GenBank/DDBJ databases">
        <authorList>
            <person name="Lavstsen T."/>
            <person name="Jespersen J.S."/>
        </authorList>
    </citation>
    <scope>NUCLEOTIDE SEQUENCE</scope>
    <source>
        <tissue evidence="1">Brain</tissue>
    </source>
</reference>
<reference evidence="1" key="2">
    <citation type="submission" date="2016-06" db="EMBL/GenBank/DDBJ databases">
        <title>The genome of a short-lived fish provides insights into sex chromosome evolution and the genetic control of aging.</title>
        <authorList>
            <person name="Reichwald K."/>
            <person name="Felder M."/>
            <person name="Petzold A."/>
            <person name="Koch P."/>
            <person name="Groth M."/>
            <person name="Platzer M."/>
        </authorList>
    </citation>
    <scope>NUCLEOTIDE SEQUENCE</scope>
    <source>
        <tissue evidence="1">Brain</tissue>
    </source>
</reference>
<sequence length="60" mass="6841">AQIISNWFIEHDIIKLHSSPEPLGHGGTGDSHYGCSCDAIMLMWTRTFEEYFQLLTESIL</sequence>
<protein>
    <submittedName>
        <fullName evidence="1">Uncharacterized protein</fullName>
    </submittedName>
</protein>
<gene>
    <name evidence="1" type="primary">Nfu_g_1_000984</name>
</gene>
<evidence type="ECO:0000313" key="1">
    <source>
        <dbReference type="EMBL" id="SBR89964.1"/>
    </source>
</evidence>
<organism evidence="1">
    <name type="scientific">Nothobranchius pienaari</name>
    <dbReference type="NCBI Taxonomy" id="704102"/>
    <lineage>
        <taxon>Eukaryota</taxon>
        <taxon>Metazoa</taxon>
        <taxon>Chordata</taxon>
        <taxon>Craniata</taxon>
        <taxon>Vertebrata</taxon>
        <taxon>Euteleostomi</taxon>
        <taxon>Actinopterygii</taxon>
        <taxon>Neopterygii</taxon>
        <taxon>Teleostei</taxon>
        <taxon>Neoteleostei</taxon>
        <taxon>Acanthomorphata</taxon>
        <taxon>Ovalentaria</taxon>
        <taxon>Atherinomorphae</taxon>
        <taxon>Cyprinodontiformes</taxon>
        <taxon>Nothobranchiidae</taxon>
        <taxon>Nothobranchius</taxon>
    </lineage>
</organism>
<proteinExistence type="predicted"/>